<dbReference type="Proteomes" id="UP001477947">
    <property type="component" value="Chromosome"/>
</dbReference>
<dbReference type="InterPro" id="IPR003615">
    <property type="entry name" value="HNH_nuc"/>
</dbReference>
<gene>
    <name evidence="1" type="ORF">TPELB_14130</name>
</gene>
<organism evidence="1 2">
    <name type="scientific">Terrisporobacter petrolearius</name>
    <dbReference type="NCBI Taxonomy" id="1460447"/>
    <lineage>
        <taxon>Bacteria</taxon>
        <taxon>Bacillati</taxon>
        <taxon>Bacillota</taxon>
        <taxon>Clostridia</taxon>
        <taxon>Peptostreptococcales</taxon>
        <taxon>Peptostreptococcaceae</taxon>
        <taxon>Terrisporobacter</taxon>
    </lineage>
</organism>
<evidence type="ECO:0008006" key="3">
    <source>
        <dbReference type="Google" id="ProtNLM"/>
    </source>
</evidence>
<accession>A0ABZ3FBD0</accession>
<reference evidence="1 2" key="1">
    <citation type="submission" date="2024-04" db="EMBL/GenBank/DDBJ databases">
        <title>Isolation and characterization of novel acetogenic strains of the genera Terrisporobacter and Acetoanaerobium.</title>
        <authorList>
            <person name="Boeer T."/>
            <person name="Schueler M.A."/>
            <person name="Lueschen A."/>
            <person name="Eysell L."/>
            <person name="Droege J."/>
            <person name="Heinemann M."/>
            <person name="Engelhardt L."/>
            <person name="Basen M."/>
            <person name="Daniel R."/>
        </authorList>
    </citation>
    <scope>NUCLEOTIDE SEQUENCE [LARGE SCALE GENOMIC DNA]</scope>
    <source>
        <strain evidence="1 2">ELB</strain>
    </source>
</reference>
<dbReference type="EMBL" id="CP154622">
    <property type="protein sequence ID" value="XAM41102.1"/>
    <property type="molecule type" value="Genomic_DNA"/>
</dbReference>
<name>A0ABZ3FBD0_9FIRM</name>
<evidence type="ECO:0000313" key="1">
    <source>
        <dbReference type="EMBL" id="XAM41102.1"/>
    </source>
</evidence>
<dbReference type="RefSeq" id="WP_343339064.1">
    <property type="nucleotide sequence ID" value="NZ_CP154622.1"/>
</dbReference>
<protein>
    <recommendedName>
        <fullName evidence="3">HNH endonuclease</fullName>
    </recommendedName>
</protein>
<keyword evidence="2" id="KW-1185">Reference proteome</keyword>
<sequence>MSLNFDKKHLKIAEVLVETVKEGQLINSEKIITYGKLSSIVGLPISTDEERQIFGRYLGEISSYCNENNMPLISAMVIRKPDKYNNKYNSNKIDMPGNGFYNLYKDLRGIEIKSEDEKAIVFYKELKLIKTYENWDRLIGLLEYEIKPISRIKKKKTLLLNKFNNNVEFIEVDEFIDIENIVIEEGKYTETLIKAKKRNPKARRIKIEQFKKDNNGKVFCEVCKEDDEVVLDVHHDNVEICNMEEGHLTKLSDLRVLCANCHRKVHGYKITVEELIKKS</sequence>
<dbReference type="CDD" id="cd00085">
    <property type="entry name" value="HNHc"/>
    <property type="match status" value="1"/>
</dbReference>
<evidence type="ECO:0000313" key="2">
    <source>
        <dbReference type="Proteomes" id="UP001477947"/>
    </source>
</evidence>
<proteinExistence type="predicted"/>